<dbReference type="EMBL" id="CAXHTA020000020">
    <property type="protein sequence ID" value="CAL5229193.1"/>
    <property type="molecule type" value="Genomic_DNA"/>
</dbReference>
<feature type="region of interest" description="Disordered" evidence="1">
    <location>
        <begin position="268"/>
        <end position="386"/>
    </location>
</feature>
<evidence type="ECO:0000256" key="1">
    <source>
        <dbReference type="SAM" id="MobiDB-lite"/>
    </source>
</evidence>
<organism evidence="2 3">
    <name type="scientific">Coccomyxa viridis</name>
    <dbReference type="NCBI Taxonomy" id="1274662"/>
    <lineage>
        <taxon>Eukaryota</taxon>
        <taxon>Viridiplantae</taxon>
        <taxon>Chlorophyta</taxon>
        <taxon>core chlorophytes</taxon>
        <taxon>Trebouxiophyceae</taxon>
        <taxon>Trebouxiophyceae incertae sedis</taxon>
        <taxon>Coccomyxaceae</taxon>
        <taxon>Coccomyxa</taxon>
    </lineage>
</organism>
<proteinExistence type="predicted"/>
<evidence type="ECO:0000313" key="3">
    <source>
        <dbReference type="Proteomes" id="UP001497392"/>
    </source>
</evidence>
<keyword evidence="3" id="KW-1185">Reference proteome</keyword>
<feature type="compositionally biased region" description="Low complexity" evidence="1">
    <location>
        <begin position="289"/>
        <end position="309"/>
    </location>
</feature>
<name>A0ABP1GFX2_9CHLO</name>
<sequence>MVSASASEQQAACVESRAAAAQQLSDEAGTANPALPAAAARRRLFRLRHRFSSAKRASSRCATDKASAGAETPRERAERIRLGFCAPRSCTGSKDMQPAAVAAPLPDHEGLKRQQEALVGRLIAEAGEAECIAADMQDQLQHLQCTKSTLEGDLQRERVDHWCLDVAKSGLQERVAAQAAAVVELEGLTEKLSLQCSDKAQTVQELKARIGTMQALLDASRAENQKLTDAQLLRLQRLERDLLLSQKDRRVREALEYAISVIRGSENTAHEGEGPRVGLRRSPSGGCWSGAFSRRSGSRSGSQDGRAAGQRTGSPPAQQEAHPSGLPSTLVTPRVSSFAVPATPGKTEGSSMRQRAREQSDSCASSLTSSPEPLSLARGDSAMTLPPKRRAMSDAALMNARLDAPSDVDLEPSAFSHTEESSTSYNESLRPYRHAAPGGTELRRSPTCPPQPSVSTGLGFAHSVTPHISKIGRQLAVQYAVNFESSRLRVPSQELASHDLELLCSPRQNLDQ</sequence>
<gene>
    <name evidence="2" type="primary">g12473</name>
    <name evidence="2" type="ORF">VP750_LOCUS11099</name>
</gene>
<feature type="compositionally biased region" description="Polar residues" evidence="1">
    <location>
        <begin position="326"/>
        <end position="335"/>
    </location>
</feature>
<feature type="compositionally biased region" description="Low complexity" evidence="1">
    <location>
        <begin position="365"/>
        <end position="376"/>
    </location>
</feature>
<dbReference type="Proteomes" id="UP001497392">
    <property type="component" value="Unassembled WGS sequence"/>
</dbReference>
<comment type="caution">
    <text evidence="2">The sequence shown here is derived from an EMBL/GenBank/DDBJ whole genome shotgun (WGS) entry which is preliminary data.</text>
</comment>
<evidence type="ECO:0000313" key="2">
    <source>
        <dbReference type="EMBL" id="CAL5229193.1"/>
    </source>
</evidence>
<protein>
    <submittedName>
        <fullName evidence="2">G12473 protein</fullName>
    </submittedName>
</protein>
<reference evidence="2 3" key="1">
    <citation type="submission" date="2024-06" db="EMBL/GenBank/DDBJ databases">
        <authorList>
            <person name="Kraege A."/>
            <person name="Thomma B."/>
        </authorList>
    </citation>
    <scope>NUCLEOTIDE SEQUENCE [LARGE SCALE GENOMIC DNA]</scope>
</reference>
<feature type="region of interest" description="Disordered" evidence="1">
    <location>
        <begin position="407"/>
        <end position="455"/>
    </location>
</feature>
<accession>A0ABP1GFX2</accession>